<protein>
    <submittedName>
        <fullName evidence="1">Uncharacterized protein</fullName>
    </submittedName>
</protein>
<dbReference type="InterPro" id="IPR058512">
    <property type="entry name" value="DUF8199"/>
</dbReference>
<dbReference type="EMBL" id="JACYTQ010000001">
    <property type="protein sequence ID" value="MBD8487503.1"/>
    <property type="molecule type" value="Genomic_DNA"/>
</dbReference>
<dbReference type="Pfam" id="PF26622">
    <property type="entry name" value="DUF8199"/>
    <property type="match status" value="1"/>
</dbReference>
<name>A0ABR9AI31_9BACT</name>
<evidence type="ECO:0000313" key="2">
    <source>
        <dbReference type="Proteomes" id="UP000647133"/>
    </source>
</evidence>
<accession>A0ABR9AI31</accession>
<comment type="caution">
    <text evidence="1">The sequence shown here is derived from an EMBL/GenBank/DDBJ whole genome shotgun (WGS) entry which is preliminary data.</text>
</comment>
<dbReference type="InterPro" id="IPR058060">
    <property type="entry name" value="HYC_CC_PP"/>
</dbReference>
<proteinExistence type="predicted"/>
<dbReference type="NCBIfam" id="NF047658">
    <property type="entry name" value="HYC_CC_PP"/>
    <property type="match status" value="1"/>
</dbReference>
<sequence length="128" mass="14493">MRKLIQISLLIIYLCFNAGLSYSMHYCGDTLERINLFAEEKTCCGNEEEMPGCCDDVPKTDLQNTDQSNAKPLGFDFFNITALPVPHLLSEILVCISQQGYQLPTTYVPDKVLSSTIPIHIQFQRFLI</sequence>
<keyword evidence="2" id="KW-1185">Reference proteome</keyword>
<dbReference type="Proteomes" id="UP000647133">
    <property type="component" value="Unassembled WGS sequence"/>
</dbReference>
<organism evidence="1 2">
    <name type="scientific">Echinicola arenosa</name>
    <dbReference type="NCBI Taxonomy" id="2774144"/>
    <lineage>
        <taxon>Bacteria</taxon>
        <taxon>Pseudomonadati</taxon>
        <taxon>Bacteroidota</taxon>
        <taxon>Cytophagia</taxon>
        <taxon>Cytophagales</taxon>
        <taxon>Cyclobacteriaceae</taxon>
        <taxon>Echinicola</taxon>
    </lineage>
</organism>
<evidence type="ECO:0000313" key="1">
    <source>
        <dbReference type="EMBL" id="MBD8487503.1"/>
    </source>
</evidence>
<reference evidence="1 2" key="1">
    <citation type="submission" date="2020-09" db="EMBL/GenBank/DDBJ databases">
        <title>Echinicola sp. CAU 1574 isolated from sand of Sido Beach.</title>
        <authorList>
            <person name="Kim W."/>
        </authorList>
    </citation>
    <scope>NUCLEOTIDE SEQUENCE [LARGE SCALE GENOMIC DNA]</scope>
    <source>
        <strain evidence="1 2">CAU 1574</strain>
    </source>
</reference>
<dbReference type="RefSeq" id="WP_192007471.1">
    <property type="nucleotide sequence ID" value="NZ_JACYTQ010000001.1"/>
</dbReference>
<gene>
    <name evidence="1" type="ORF">IFO69_01965</name>
</gene>